<gene>
    <name evidence="1" type="ORF">GARC_4144</name>
</gene>
<organism evidence="1 2">
    <name type="scientific">Paraglaciecola arctica BSs20135</name>
    <dbReference type="NCBI Taxonomy" id="493475"/>
    <lineage>
        <taxon>Bacteria</taxon>
        <taxon>Pseudomonadati</taxon>
        <taxon>Pseudomonadota</taxon>
        <taxon>Gammaproteobacteria</taxon>
        <taxon>Alteromonadales</taxon>
        <taxon>Alteromonadaceae</taxon>
        <taxon>Paraglaciecola</taxon>
    </lineage>
</organism>
<accession>K6YAU5</accession>
<reference evidence="1 2" key="1">
    <citation type="journal article" date="2017" name="Antonie Van Leeuwenhoek">
        <title>Rhizobium rhizosphaerae sp. nov., a novel species isolated from rice rhizosphere.</title>
        <authorList>
            <person name="Zhao J.J."/>
            <person name="Zhang J."/>
            <person name="Zhang R.J."/>
            <person name="Zhang C.W."/>
            <person name="Yin H.Q."/>
            <person name="Zhang X.X."/>
        </authorList>
    </citation>
    <scope>NUCLEOTIDE SEQUENCE [LARGE SCALE GENOMIC DNA]</scope>
    <source>
        <strain evidence="1 2">BSs20135</strain>
    </source>
</reference>
<comment type="caution">
    <text evidence="1">The sequence shown here is derived from an EMBL/GenBank/DDBJ whole genome shotgun (WGS) entry which is preliminary data.</text>
</comment>
<dbReference type="Proteomes" id="UP000006327">
    <property type="component" value="Unassembled WGS sequence"/>
</dbReference>
<name>K6YAU5_9ALTE</name>
<dbReference type="AlphaFoldDB" id="K6YAU5"/>
<evidence type="ECO:0000313" key="2">
    <source>
        <dbReference type="Proteomes" id="UP000006327"/>
    </source>
</evidence>
<sequence>MAKASKKVTKIKDEIKVRKLKMKKQESKIKKLKKALKKTS</sequence>
<dbReference type="EMBL" id="BAEO01000060">
    <property type="protein sequence ID" value="GAC21086.1"/>
    <property type="molecule type" value="Genomic_DNA"/>
</dbReference>
<keyword evidence="2" id="KW-1185">Reference proteome</keyword>
<dbReference type="STRING" id="493475.GARC_4144"/>
<dbReference type="RefSeq" id="WP_007623676.1">
    <property type="nucleotide sequence ID" value="NZ_BAEO01000060.1"/>
</dbReference>
<proteinExistence type="predicted"/>
<evidence type="ECO:0000313" key="1">
    <source>
        <dbReference type="EMBL" id="GAC21086.1"/>
    </source>
</evidence>
<protein>
    <submittedName>
        <fullName evidence="1">Uncharacterized protein</fullName>
    </submittedName>
</protein>